<dbReference type="RefSeq" id="WP_169496707.1">
    <property type="nucleotide sequence ID" value="NZ_JABBFZ010000002.1"/>
</dbReference>
<accession>A0A7X9X2W2</accession>
<evidence type="ECO:0000313" key="2">
    <source>
        <dbReference type="EMBL" id="NML30448.1"/>
    </source>
</evidence>
<evidence type="ECO:0000259" key="1">
    <source>
        <dbReference type="Pfam" id="PF18593"/>
    </source>
</evidence>
<evidence type="ECO:0000313" key="3">
    <source>
        <dbReference type="Proteomes" id="UP000583127"/>
    </source>
</evidence>
<keyword evidence="3" id="KW-1185">Reference proteome</keyword>
<dbReference type="InterPro" id="IPR041129">
    <property type="entry name" value="CdiI_2"/>
</dbReference>
<dbReference type="AlphaFoldDB" id="A0A7X9X2W2"/>
<sequence length="96" mass="11451">MNYLERYPEMEQFFCAYFGQDFDLFGNTVSEIVECYKKGCPHNYGDVIREIELFRNEHPNDLATAFEENFLSAFTPEPWGYTILSFLDEVERLLRE</sequence>
<dbReference type="Proteomes" id="UP000583127">
    <property type="component" value="Unassembled WGS sequence"/>
</dbReference>
<proteinExistence type="predicted"/>
<name>A0A7X9X2W2_9BURK</name>
<reference evidence="2 3" key="1">
    <citation type="submission" date="2020-04" db="EMBL/GenBank/DDBJ databases">
        <title>Paraburkholderia sp. G-4-1-8 isolated from soil.</title>
        <authorList>
            <person name="Dahal R.H."/>
        </authorList>
    </citation>
    <scope>NUCLEOTIDE SEQUENCE [LARGE SCALE GENOMIC DNA]</scope>
    <source>
        <strain evidence="2 3">G-4-1-8</strain>
    </source>
</reference>
<gene>
    <name evidence="2" type="ORF">HHL14_06345</name>
</gene>
<comment type="caution">
    <text evidence="2">The sequence shown here is derived from an EMBL/GenBank/DDBJ whole genome shotgun (WGS) entry which is preliminary data.</text>
</comment>
<protein>
    <recommendedName>
        <fullName evidence="1">CdiI immunity protein domain-containing protein</fullName>
    </recommendedName>
</protein>
<organism evidence="2 3">
    <name type="scientific">Paraburkholderia antibiotica</name>
    <dbReference type="NCBI Taxonomy" id="2728839"/>
    <lineage>
        <taxon>Bacteria</taxon>
        <taxon>Pseudomonadati</taxon>
        <taxon>Pseudomonadota</taxon>
        <taxon>Betaproteobacteria</taxon>
        <taxon>Burkholderiales</taxon>
        <taxon>Burkholderiaceae</taxon>
        <taxon>Paraburkholderia</taxon>
    </lineage>
</organism>
<dbReference type="EMBL" id="JABBFZ010000002">
    <property type="protein sequence ID" value="NML30448.1"/>
    <property type="molecule type" value="Genomic_DNA"/>
</dbReference>
<feature type="domain" description="CdiI immunity protein" evidence="1">
    <location>
        <begin position="6"/>
        <end position="93"/>
    </location>
</feature>
<dbReference type="Pfam" id="PF18593">
    <property type="entry name" value="CdiI_2"/>
    <property type="match status" value="1"/>
</dbReference>